<name>A0ABY9D6R9_VITVI</name>
<proteinExistence type="predicted"/>
<feature type="region of interest" description="Disordered" evidence="1">
    <location>
        <begin position="86"/>
        <end position="106"/>
    </location>
</feature>
<evidence type="ECO:0000256" key="1">
    <source>
        <dbReference type="SAM" id="MobiDB-lite"/>
    </source>
</evidence>
<dbReference type="EMBL" id="CP126661">
    <property type="protein sequence ID" value="WKA03039.1"/>
    <property type="molecule type" value="Genomic_DNA"/>
</dbReference>
<reference evidence="2 3" key="1">
    <citation type="journal article" date="2023" name="Hortic Res">
        <title>The complete reference genome for grapevine (Vitis vinifera L.) genetics and breeding.</title>
        <authorList>
            <person name="Shi X."/>
            <person name="Cao S."/>
            <person name="Wang X."/>
            <person name="Huang S."/>
            <person name="Wang Y."/>
            <person name="Liu Z."/>
            <person name="Liu W."/>
            <person name="Leng X."/>
            <person name="Peng Y."/>
            <person name="Wang N."/>
            <person name="Wang Y."/>
            <person name="Ma Z."/>
            <person name="Xu X."/>
            <person name="Zhang F."/>
            <person name="Xue H."/>
            <person name="Zhong H."/>
            <person name="Wang Y."/>
            <person name="Zhang K."/>
            <person name="Velt A."/>
            <person name="Avia K."/>
            <person name="Holtgrawe D."/>
            <person name="Grimplet J."/>
            <person name="Matus J.T."/>
            <person name="Ware D."/>
            <person name="Wu X."/>
            <person name="Wang H."/>
            <person name="Liu C."/>
            <person name="Fang Y."/>
            <person name="Rustenholz C."/>
            <person name="Cheng Z."/>
            <person name="Xiao H."/>
            <person name="Zhou Y."/>
        </authorList>
    </citation>
    <scope>NUCLEOTIDE SEQUENCE [LARGE SCALE GENOMIC DNA]</scope>
    <source>
        <strain evidence="3">cv. Pinot noir / PN40024</strain>
        <tissue evidence="2">Leaf</tissue>
    </source>
</reference>
<evidence type="ECO:0000313" key="3">
    <source>
        <dbReference type="Proteomes" id="UP001227230"/>
    </source>
</evidence>
<protein>
    <submittedName>
        <fullName evidence="2">Uncharacterized protein</fullName>
    </submittedName>
</protein>
<sequence length="134" mass="14241">MMVRSNSPVRNCHVNSNDAGLGIPDGAEDPVVANGCAFHSLSIFNSKQKLLNAPPENSRKVDPQELLQIALQRLAQSKIISQRMPQTPISNPVSSNNSLQGSPVPISGYHSAPSALGITALLHDHAAPIDQAVY</sequence>
<keyword evidence="3" id="KW-1185">Reference proteome</keyword>
<organism evidence="2 3">
    <name type="scientific">Vitis vinifera</name>
    <name type="common">Grape</name>
    <dbReference type="NCBI Taxonomy" id="29760"/>
    <lineage>
        <taxon>Eukaryota</taxon>
        <taxon>Viridiplantae</taxon>
        <taxon>Streptophyta</taxon>
        <taxon>Embryophyta</taxon>
        <taxon>Tracheophyta</taxon>
        <taxon>Spermatophyta</taxon>
        <taxon>Magnoliopsida</taxon>
        <taxon>eudicotyledons</taxon>
        <taxon>Gunneridae</taxon>
        <taxon>Pentapetalae</taxon>
        <taxon>rosids</taxon>
        <taxon>Vitales</taxon>
        <taxon>Vitaceae</taxon>
        <taxon>Viteae</taxon>
        <taxon>Vitis</taxon>
    </lineage>
</organism>
<gene>
    <name evidence="2" type="ORF">VitviT2T_021176</name>
</gene>
<dbReference type="Proteomes" id="UP001227230">
    <property type="component" value="Chromosome 14"/>
</dbReference>
<feature type="compositionally biased region" description="Polar residues" evidence="1">
    <location>
        <begin position="86"/>
        <end position="101"/>
    </location>
</feature>
<evidence type="ECO:0000313" key="2">
    <source>
        <dbReference type="EMBL" id="WKA03039.1"/>
    </source>
</evidence>
<accession>A0ABY9D6R9</accession>